<dbReference type="Pfam" id="PF08810">
    <property type="entry name" value="KapB"/>
    <property type="match status" value="1"/>
</dbReference>
<dbReference type="SUPFAM" id="SSF141251">
    <property type="entry name" value="Kinase-associated protein B-like"/>
    <property type="match status" value="1"/>
</dbReference>
<name>A0A2P6MG38_ALKUR</name>
<accession>A0A2P6MG38</accession>
<keyword evidence="3" id="KW-1185">Reference proteome</keyword>
<keyword evidence="2" id="KW-0418">Kinase</keyword>
<evidence type="ECO:0000313" key="3">
    <source>
        <dbReference type="Proteomes" id="UP000243650"/>
    </source>
</evidence>
<dbReference type="Proteomes" id="UP000243650">
    <property type="component" value="Unassembled WGS sequence"/>
</dbReference>
<organism evidence="2 3">
    <name type="scientific">Alkalicoccus urumqiensis</name>
    <name type="common">Bacillus urumqiensis</name>
    <dbReference type="NCBI Taxonomy" id="1548213"/>
    <lineage>
        <taxon>Bacteria</taxon>
        <taxon>Bacillati</taxon>
        <taxon>Bacillota</taxon>
        <taxon>Bacilli</taxon>
        <taxon>Bacillales</taxon>
        <taxon>Bacillaceae</taxon>
        <taxon>Alkalicoccus</taxon>
    </lineage>
</organism>
<sequence length="129" mass="14579">MPGGFYMGDIVTCTYKTGSYYGELLETNDSRGTGVVKILAVKRHPRQGDLHNPNQTDVPFFHERPALSYQEKANIPLNQIKIYTGTVPDYTASLQEAADEYERRLEEGESSFDQQSLETLRSVRRGYPG</sequence>
<dbReference type="EMBL" id="PVNS01000009">
    <property type="protein sequence ID" value="PRO65259.1"/>
    <property type="molecule type" value="Genomic_DNA"/>
</dbReference>
<protein>
    <submittedName>
        <fullName evidence="2">Kinase</fullName>
    </submittedName>
</protein>
<dbReference type="OrthoDB" id="2407789at2"/>
<keyword evidence="2" id="KW-0808">Transferase</keyword>
<proteinExistence type="predicted"/>
<dbReference type="InterPro" id="IPR014916">
    <property type="entry name" value="KapB"/>
</dbReference>
<evidence type="ECO:0000256" key="1">
    <source>
        <dbReference type="SAM" id="MobiDB-lite"/>
    </source>
</evidence>
<dbReference type="SMART" id="SM01298">
    <property type="entry name" value="KapB"/>
    <property type="match status" value="1"/>
</dbReference>
<evidence type="ECO:0000313" key="2">
    <source>
        <dbReference type="EMBL" id="PRO65259.1"/>
    </source>
</evidence>
<reference evidence="2 3" key="1">
    <citation type="submission" date="2018-03" db="EMBL/GenBank/DDBJ databases">
        <title>Bacillus urumqiensis sp. nov., a moderately haloalkaliphilic bacterium isolated from a salt lake.</title>
        <authorList>
            <person name="Zhao B."/>
            <person name="Liao Z."/>
        </authorList>
    </citation>
    <scope>NUCLEOTIDE SEQUENCE [LARGE SCALE GENOMIC DNA]</scope>
    <source>
        <strain evidence="2 3">BZ-SZ-XJ18</strain>
    </source>
</reference>
<dbReference type="Gene3D" id="2.30.30.430">
    <property type="entry name" value="Kinase associated protein B domain"/>
    <property type="match status" value="1"/>
</dbReference>
<dbReference type="GO" id="GO:0016301">
    <property type="term" value="F:kinase activity"/>
    <property type="evidence" value="ECO:0007669"/>
    <property type="project" value="UniProtKB-KW"/>
</dbReference>
<feature type="region of interest" description="Disordered" evidence="1">
    <location>
        <begin position="101"/>
        <end position="129"/>
    </location>
</feature>
<dbReference type="AlphaFoldDB" id="A0A2P6MG38"/>
<dbReference type="InterPro" id="IPR038080">
    <property type="entry name" value="KapB_sf"/>
</dbReference>
<gene>
    <name evidence="2" type="ORF">C6I21_10675</name>
</gene>
<comment type="caution">
    <text evidence="2">The sequence shown here is derived from an EMBL/GenBank/DDBJ whole genome shotgun (WGS) entry which is preliminary data.</text>
</comment>